<sequence length="123" mass="13986">MAGVYPQRKELNFNKTILCSCCNKYGRYQAFMECNVLNLFFIPVFKFSKKIYVKTTCCNSLYLVTNKEKAALLEHGQGEDIYLGDEDMQPVHMGYCGLNTCPSCGFESEQDFKFCPNCGAPLK</sequence>
<dbReference type="Pfam" id="PF17032">
    <property type="entry name" value="Zn_ribbon_15"/>
    <property type="match status" value="1"/>
</dbReference>
<gene>
    <name evidence="2" type="ORF">LY60_00257</name>
</gene>
<dbReference type="RefSeq" id="WP_170226066.1">
    <property type="nucleotide sequence ID" value="NZ_VLKH01000001.1"/>
</dbReference>
<evidence type="ECO:0000313" key="2">
    <source>
        <dbReference type="EMBL" id="TWH83645.1"/>
    </source>
</evidence>
<protein>
    <submittedName>
        <fullName evidence="2">Zinc ribbon family protein</fullName>
    </submittedName>
</protein>
<organism evidence="2 3">
    <name type="scientific">Sedimentibacter saalensis</name>
    <dbReference type="NCBI Taxonomy" id="130788"/>
    <lineage>
        <taxon>Bacteria</taxon>
        <taxon>Bacillati</taxon>
        <taxon>Bacillota</taxon>
        <taxon>Tissierellia</taxon>
        <taxon>Sedimentibacter</taxon>
    </lineage>
</organism>
<accession>A0A562JL87</accession>
<dbReference type="Proteomes" id="UP000315343">
    <property type="component" value="Unassembled WGS sequence"/>
</dbReference>
<evidence type="ECO:0000313" key="3">
    <source>
        <dbReference type="Proteomes" id="UP000315343"/>
    </source>
</evidence>
<dbReference type="InterPro" id="IPR031493">
    <property type="entry name" value="Zinc_ribbon_15"/>
</dbReference>
<comment type="caution">
    <text evidence="2">The sequence shown here is derived from an EMBL/GenBank/DDBJ whole genome shotgun (WGS) entry which is preliminary data.</text>
</comment>
<keyword evidence="3" id="KW-1185">Reference proteome</keyword>
<dbReference type="AlphaFoldDB" id="A0A562JL87"/>
<evidence type="ECO:0000259" key="1">
    <source>
        <dbReference type="Pfam" id="PF17032"/>
    </source>
</evidence>
<proteinExistence type="predicted"/>
<name>A0A562JL87_9FIRM</name>
<dbReference type="EMBL" id="VLKH01000001">
    <property type="protein sequence ID" value="TWH83645.1"/>
    <property type="molecule type" value="Genomic_DNA"/>
</dbReference>
<feature type="domain" description="Zinc-ribbon 15" evidence="1">
    <location>
        <begin position="17"/>
        <end position="119"/>
    </location>
</feature>
<reference evidence="2 3" key="1">
    <citation type="submission" date="2019-07" db="EMBL/GenBank/DDBJ databases">
        <title>Genomic Encyclopedia of Type Strains, Phase I: the one thousand microbial genomes (KMG-I) project.</title>
        <authorList>
            <person name="Kyrpides N."/>
        </authorList>
    </citation>
    <scope>NUCLEOTIDE SEQUENCE [LARGE SCALE GENOMIC DNA]</scope>
    <source>
        <strain evidence="2 3">DSM 13558</strain>
    </source>
</reference>